<accession>A0ACC1HFB1</accession>
<protein>
    <submittedName>
        <fullName evidence="1">Uncharacterized protein</fullName>
    </submittedName>
</protein>
<keyword evidence="2" id="KW-1185">Reference proteome</keyword>
<name>A0ACC1HFB1_9FUNG</name>
<evidence type="ECO:0000313" key="1">
    <source>
        <dbReference type="EMBL" id="KAJ1674700.1"/>
    </source>
</evidence>
<dbReference type="EMBL" id="JAMZIH010005751">
    <property type="protein sequence ID" value="KAJ1674700.1"/>
    <property type="molecule type" value="Genomic_DNA"/>
</dbReference>
<gene>
    <name evidence="1" type="ORF">EV182_002747</name>
</gene>
<organism evidence="1 2">
    <name type="scientific">Spiromyces aspiralis</name>
    <dbReference type="NCBI Taxonomy" id="68401"/>
    <lineage>
        <taxon>Eukaryota</taxon>
        <taxon>Fungi</taxon>
        <taxon>Fungi incertae sedis</taxon>
        <taxon>Zoopagomycota</taxon>
        <taxon>Kickxellomycotina</taxon>
        <taxon>Kickxellomycetes</taxon>
        <taxon>Kickxellales</taxon>
        <taxon>Kickxellaceae</taxon>
        <taxon>Spiromyces</taxon>
    </lineage>
</organism>
<reference evidence="1" key="1">
    <citation type="submission" date="2022-06" db="EMBL/GenBank/DDBJ databases">
        <title>Phylogenomic reconstructions and comparative analyses of Kickxellomycotina fungi.</title>
        <authorList>
            <person name="Reynolds N.K."/>
            <person name="Stajich J.E."/>
            <person name="Barry K."/>
            <person name="Grigoriev I.V."/>
            <person name="Crous P."/>
            <person name="Smith M.E."/>
        </authorList>
    </citation>
    <scope>NUCLEOTIDE SEQUENCE</scope>
    <source>
        <strain evidence="1">RSA 2271</strain>
    </source>
</reference>
<dbReference type="Proteomes" id="UP001145114">
    <property type="component" value="Unassembled WGS sequence"/>
</dbReference>
<sequence>MYAAADTVTAFSPSTLGRVPRANGGMDSGLVAIDATDSGRAGGYHHLPTVSLDSTTASGSSLRCNHHPLGATDGARAPIDVITTGRQSEAEIIAPLGSNESHHALTSPALSKSTCNTATGAGSGPRAVDFNNDSADGYALPGDGGLPLRPRSFSNSANCGTGSGITRLIDLTSRATPQLLSTHVPWDTEVVRATHSQLSTIPPIFFFQSRHSHLQILDLSHNNLNELPEAVARLYHLRRLHLQDNQLSRLPDALSTLRYLEVLTVSKNRIEALGDFVGRLERLEVLDVSDNKLTTVPTSLGFLAHTLAVLLVNGNPFDKETAQLLRPIITKSAKQNNTIFRKLWRRRYTIDKHMPTALAGASHRQLASPTPDAGHRPSSSDDRPRIGTRISVGSHSLDLPVFTGTPPATDQRALAGDVKDAAWLADQQRYHSPAEIFAVDNLPPVPLSRTLTQADCTPENLLAMGEIEVIDSSGSSRSRRRPALRIEVLPRDSQGSGATEDSGDRASACSSMPSPITAAASMVASSNSSGRLPNPSLRSPSHRRHRDSNASTNTNNSNSTSSGYSSQLPRPPQHQRPELAAILYTLRDMWDCSPQHTEEDQVTLLMRYASNNRIMDERDVQRIDITEHVRKAKCNPERRQRAVQEIIMSEYNYTGTLRDLIECYLVPMRKKGIVDEHELGILFGNVETIYAFHANHFHQALLESVKGRSSRSAESQHLTAGADDTRIGQVFIKFGPILRLYSNYANNYPLATQLLRKLETKREYSRFLKTIDSSQYSNKRTSDLRS</sequence>
<evidence type="ECO:0000313" key="2">
    <source>
        <dbReference type="Proteomes" id="UP001145114"/>
    </source>
</evidence>
<feature type="non-terminal residue" evidence="1">
    <location>
        <position position="786"/>
    </location>
</feature>
<comment type="caution">
    <text evidence="1">The sequence shown here is derived from an EMBL/GenBank/DDBJ whole genome shotgun (WGS) entry which is preliminary data.</text>
</comment>
<proteinExistence type="predicted"/>